<dbReference type="InterPro" id="IPR038254">
    <property type="entry name" value="KIN17_WH-like_sf"/>
</dbReference>
<dbReference type="FunFam" id="2.30.30.30:FF:000021">
    <property type="entry name" value="DNA/RNA-binding protein KIN17, putative"/>
    <property type="match status" value="1"/>
</dbReference>
<evidence type="ECO:0000256" key="5">
    <source>
        <dbReference type="SAM" id="MobiDB-lite"/>
    </source>
</evidence>
<dbReference type="InterPro" id="IPR037321">
    <property type="entry name" value="KIN17-like"/>
</dbReference>
<keyword evidence="3" id="KW-0863">Zinc-finger</keyword>
<dbReference type="Pfam" id="PF25092">
    <property type="entry name" value="SH3_KIN17_C"/>
    <property type="match status" value="1"/>
</dbReference>
<keyword evidence="8" id="KW-1185">Reference proteome</keyword>
<evidence type="ECO:0000256" key="2">
    <source>
        <dbReference type="ARBA" id="ARBA00022723"/>
    </source>
</evidence>
<dbReference type="GO" id="GO:0008270">
    <property type="term" value="F:zinc ion binding"/>
    <property type="evidence" value="ECO:0007669"/>
    <property type="project" value="UniProtKB-KW"/>
</dbReference>
<dbReference type="AlphaFoldDB" id="A0AA88LAJ4"/>
<keyword evidence="2" id="KW-0479">Metal-binding</keyword>
<sequence>MGKAEVGTPKYIANKIKAKGLQKLKWYCQMCQKQCRDENGFKCHTMSESHQRQLLLVAENTEKFIDEFSGEFEKTYLDLLRRQYGTRRVNANVVYQEYIHDRNHVHMTATQWVTLTEFIKYLGRSGQVIADETEKGWFITYIDRDPETIALQEKLVKKEKMEKDDNDRMMEFLQQQVEKGKSASRAITEPQFTELQRGESDEQIKINLCRSLPSTSKPGSIPSANPFKIPAGKGDKLRDKGEKRKVSALEELMQEQEKERSKSKRKDYWICEGIIVKIVTKSLGEMYYKKKGRIIEVKEKYVAIIKMLDNDHILKLDQAHLETVIPAIGREVRILNGGYRDNNAILKELDAVKFSVKVEISSGPLKGRIVKDLPYEDVSKTYSG</sequence>
<dbReference type="InterPro" id="IPR014722">
    <property type="entry name" value="Rib_uL2_dom2"/>
</dbReference>
<feature type="region of interest" description="Disordered" evidence="5">
    <location>
        <begin position="215"/>
        <end position="240"/>
    </location>
</feature>
<reference evidence="7" key="1">
    <citation type="submission" date="2023-07" db="EMBL/GenBank/DDBJ databases">
        <title>Chromosome-level genome assembly of Artemia franciscana.</title>
        <authorList>
            <person name="Jo E."/>
        </authorList>
    </citation>
    <scope>NUCLEOTIDE SEQUENCE</scope>
    <source>
        <tissue evidence="7">Whole body</tissue>
    </source>
</reference>
<dbReference type="InterPro" id="IPR041995">
    <property type="entry name" value="KOW_KIN17"/>
</dbReference>
<gene>
    <name evidence="7" type="ORF">QYM36_005579</name>
</gene>
<evidence type="ECO:0000313" key="7">
    <source>
        <dbReference type="EMBL" id="KAK2718316.1"/>
    </source>
</evidence>
<dbReference type="Gene3D" id="2.30.30.140">
    <property type="match status" value="1"/>
</dbReference>
<organism evidence="7 8">
    <name type="scientific">Artemia franciscana</name>
    <name type="common">Brine shrimp</name>
    <name type="synonym">Artemia sanfranciscana</name>
    <dbReference type="NCBI Taxonomy" id="6661"/>
    <lineage>
        <taxon>Eukaryota</taxon>
        <taxon>Metazoa</taxon>
        <taxon>Ecdysozoa</taxon>
        <taxon>Arthropoda</taxon>
        <taxon>Crustacea</taxon>
        <taxon>Branchiopoda</taxon>
        <taxon>Anostraca</taxon>
        <taxon>Artemiidae</taxon>
        <taxon>Artemia</taxon>
    </lineage>
</organism>
<dbReference type="FunFam" id="1.10.10.2030:FF:000001">
    <property type="entry name" value="DNA/RNA-binding protein KIN17, putative"/>
    <property type="match status" value="1"/>
</dbReference>
<dbReference type="InterPro" id="IPR056767">
    <property type="entry name" value="C2H2-Znf_KIN17"/>
</dbReference>
<evidence type="ECO:0000256" key="3">
    <source>
        <dbReference type="ARBA" id="ARBA00022771"/>
    </source>
</evidence>
<name>A0AA88LAJ4_ARTSF</name>
<dbReference type="GO" id="GO:0006974">
    <property type="term" value="P:DNA damage response"/>
    <property type="evidence" value="ECO:0007669"/>
    <property type="project" value="TreeGrafter"/>
</dbReference>
<dbReference type="CDD" id="cd13155">
    <property type="entry name" value="KOW_KIN17"/>
    <property type="match status" value="1"/>
</dbReference>
<dbReference type="SMART" id="SM01253">
    <property type="entry name" value="Kin17_mid"/>
    <property type="match status" value="1"/>
</dbReference>
<dbReference type="InterPro" id="IPR041330">
    <property type="entry name" value="KN17_SH3"/>
</dbReference>
<keyword evidence="4" id="KW-0862">Zinc</keyword>
<dbReference type="SUPFAM" id="SSF57667">
    <property type="entry name" value="beta-beta-alpha zinc fingers"/>
    <property type="match status" value="1"/>
</dbReference>
<dbReference type="Gene3D" id="1.10.10.2030">
    <property type="entry name" value="DNA/RNA-binding protein Kin17, conserved domain"/>
    <property type="match status" value="1"/>
</dbReference>
<dbReference type="Proteomes" id="UP001187531">
    <property type="component" value="Unassembled WGS sequence"/>
</dbReference>
<dbReference type="Pfam" id="PF25095">
    <property type="entry name" value="C2H2-zf_KIN17"/>
    <property type="match status" value="1"/>
</dbReference>
<comment type="caution">
    <text evidence="7">The sequence shown here is derived from an EMBL/GenBank/DDBJ whole genome shotgun (WGS) entry which is preliminary data.</text>
</comment>
<dbReference type="Gene3D" id="2.30.30.30">
    <property type="match status" value="1"/>
</dbReference>
<accession>A0AA88LAJ4</accession>
<dbReference type="InterPro" id="IPR019447">
    <property type="entry name" value="DNA/RNA-bd_Kin17_WH-like_dom"/>
</dbReference>
<evidence type="ECO:0000313" key="8">
    <source>
        <dbReference type="Proteomes" id="UP001187531"/>
    </source>
</evidence>
<dbReference type="PANTHER" id="PTHR12805">
    <property type="entry name" value="KIN17 KIN, ANTIGENIC DETERMINANT OF RECA PROTEIN HOMOLOG"/>
    <property type="match status" value="1"/>
</dbReference>
<dbReference type="GO" id="GO:0003690">
    <property type="term" value="F:double-stranded DNA binding"/>
    <property type="evidence" value="ECO:0007669"/>
    <property type="project" value="TreeGrafter"/>
</dbReference>
<dbReference type="Pfam" id="PF18131">
    <property type="entry name" value="KN17_SH3"/>
    <property type="match status" value="1"/>
</dbReference>
<protein>
    <recommendedName>
        <fullName evidence="6">DNA/RNA-binding protein Kin17 WH-like domain-containing protein</fullName>
    </recommendedName>
</protein>
<dbReference type="Pfam" id="PF10357">
    <property type="entry name" value="WH_KIN17"/>
    <property type="match status" value="1"/>
</dbReference>
<proteinExistence type="inferred from homology"/>
<dbReference type="GO" id="GO:0005634">
    <property type="term" value="C:nucleus"/>
    <property type="evidence" value="ECO:0007669"/>
    <property type="project" value="TreeGrafter"/>
</dbReference>
<evidence type="ECO:0000256" key="4">
    <source>
        <dbReference type="ARBA" id="ARBA00022833"/>
    </source>
</evidence>
<dbReference type="PANTHER" id="PTHR12805:SF0">
    <property type="entry name" value="DNA_RNA-BINDING PROTEIN KIN17"/>
    <property type="match status" value="1"/>
</dbReference>
<feature type="domain" description="DNA/RNA-binding protein Kin17 WH-like" evidence="6">
    <location>
        <begin position="52"/>
        <end position="178"/>
    </location>
</feature>
<dbReference type="InterPro" id="IPR036236">
    <property type="entry name" value="Znf_C2H2_sf"/>
</dbReference>
<evidence type="ECO:0000259" key="6">
    <source>
        <dbReference type="SMART" id="SM01253"/>
    </source>
</evidence>
<evidence type="ECO:0000256" key="1">
    <source>
        <dbReference type="ARBA" id="ARBA00008517"/>
    </source>
</evidence>
<dbReference type="GO" id="GO:0006260">
    <property type="term" value="P:DNA replication"/>
    <property type="evidence" value="ECO:0007669"/>
    <property type="project" value="TreeGrafter"/>
</dbReference>
<comment type="similarity">
    <text evidence="1">Belongs to the KIN17 family.</text>
</comment>
<dbReference type="EMBL" id="JAVRJZ010000009">
    <property type="protein sequence ID" value="KAK2718316.1"/>
    <property type="molecule type" value="Genomic_DNA"/>
</dbReference>